<keyword evidence="7" id="KW-1133">Transmembrane helix</keyword>
<dbReference type="Proteomes" id="UP001595868">
    <property type="component" value="Unassembled WGS sequence"/>
</dbReference>
<accession>A0ABV8KL48</accession>
<evidence type="ECO:0000256" key="2">
    <source>
        <dbReference type="ARBA" id="ARBA00022670"/>
    </source>
</evidence>
<feature type="region of interest" description="Disordered" evidence="6">
    <location>
        <begin position="268"/>
        <end position="290"/>
    </location>
</feature>
<keyword evidence="2 5" id="KW-0645">Protease</keyword>
<dbReference type="EMBL" id="JBHSBN010000007">
    <property type="protein sequence ID" value="MFC4106797.1"/>
    <property type="molecule type" value="Genomic_DNA"/>
</dbReference>
<proteinExistence type="inferred from homology"/>
<dbReference type="Pfam" id="PF00082">
    <property type="entry name" value="Peptidase_S8"/>
    <property type="match status" value="1"/>
</dbReference>
<keyword evidence="3 5" id="KW-0378">Hydrolase</keyword>
<keyword evidence="7" id="KW-0812">Transmembrane</keyword>
<feature type="active site" description="Charge relay system" evidence="5">
    <location>
        <position position="58"/>
    </location>
</feature>
<keyword evidence="4 5" id="KW-0720">Serine protease</keyword>
<evidence type="ECO:0000256" key="1">
    <source>
        <dbReference type="ARBA" id="ARBA00011073"/>
    </source>
</evidence>
<dbReference type="RefSeq" id="WP_377545448.1">
    <property type="nucleotide sequence ID" value="NZ_JBHSBN010000007.1"/>
</dbReference>
<dbReference type="InterPro" id="IPR050131">
    <property type="entry name" value="Peptidase_S8_subtilisin-like"/>
</dbReference>
<keyword evidence="10" id="KW-1185">Reference proteome</keyword>
<evidence type="ECO:0000256" key="6">
    <source>
        <dbReference type="SAM" id="MobiDB-lite"/>
    </source>
</evidence>
<feature type="active site" description="Charge relay system" evidence="5">
    <location>
        <position position="202"/>
    </location>
</feature>
<dbReference type="InterPro" id="IPR023827">
    <property type="entry name" value="Peptidase_S8_Asp-AS"/>
</dbReference>
<dbReference type="InterPro" id="IPR000209">
    <property type="entry name" value="Peptidase_S8/S53_dom"/>
</dbReference>
<gene>
    <name evidence="9" type="ORF">ACFOX0_12765</name>
</gene>
<keyword evidence="7" id="KW-0472">Membrane</keyword>
<evidence type="ECO:0000256" key="7">
    <source>
        <dbReference type="SAM" id="Phobius"/>
    </source>
</evidence>
<reference evidence="10" key="1">
    <citation type="journal article" date="2019" name="Int. J. Syst. Evol. Microbiol.">
        <title>The Global Catalogue of Microorganisms (GCM) 10K type strain sequencing project: providing services to taxonomists for standard genome sequencing and annotation.</title>
        <authorList>
            <consortium name="The Broad Institute Genomics Platform"/>
            <consortium name="The Broad Institute Genome Sequencing Center for Infectious Disease"/>
            <person name="Wu L."/>
            <person name="Ma J."/>
        </authorList>
    </citation>
    <scope>NUCLEOTIDE SEQUENCE [LARGE SCALE GENOMIC DNA]</scope>
    <source>
        <strain evidence="10">2902at01</strain>
    </source>
</reference>
<dbReference type="PROSITE" id="PS00136">
    <property type="entry name" value="SUBTILASE_ASP"/>
    <property type="match status" value="1"/>
</dbReference>
<sequence length="328" mass="33587">MSHLKVTEAHRISKGGGSTVAVIDTGVDPHSDLQGRLLPGTETFPNGTGDGRRDIDGHGTAMAGLVSGIAPEAKILPVRYTEKKQTSDPSSLSKAVEWATVRKVRVINLSLGGGLGPNDLSAIRAALAADIVIVAAAGNRPQDYGVTYPAALDGVVATGATDQSGERAAISVSGKQIVIVAPGANICSTDIGGKYRTSSGTSDSTAIVSGAVALIRSKYPNLSAKEVVHRLTATATDKGSPGRDPEYGYGELNLIAALTADVPPLEPSASVSASINPSPPTSAITAPPEKRSNNTTLTLVMIAVAALLVVGLVVAVLLPRLRRRPDAR</sequence>
<evidence type="ECO:0000256" key="3">
    <source>
        <dbReference type="ARBA" id="ARBA00022801"/>
    </source>
</evidence>
<dbReference type="Gene3D" id="3.40.50.200">
    <property type="entry name" value="Peptidase S8/S53 domain"/>
    <property type="match status" value="1"/>
</dbReference>
<feature type="transmembrane region" description="Helical" evidence="7">
    <location>
        <begin position="297"/>
        <end position="318"/>
    </location>
</feature>
<comment type="caution">
    <text evidence="9">The sequence shown here is derived from an EMBL/GenBank/DDBJ whole genome shotgun (WGS) entry which is preliminary data.</text>
</comment>
<evidence type="ECO:0000259" key="8">
    <source>
        <dbReference type="Pfam" id="PF00082"/>
    </source>
</evidence>
<evidence type="ECO:0000313" key="9">
    <source>
        <dbReference type="EMBL" id="MFC4106797.1"/>
    </source>
</evidence>
<dbReference type="PROSITE" id="PS51892">
    <property type="entry name" value="SUBTILASE"/>
    <property type="match status" value="1"/>
</dbReference>
<dbReference type="PANTHER" id="PTHR43806:SF11">
    <property type="entry name" value="CEREVISIN-RELATED"/>
    <property type="match status" value="1"/>
</dbReference>
<dbReference type="PRINTS" id="PR00723">
    <property type="entry name" value="SUBTILISIN"/>
</dbReference>
<comment type="similarity">
    <text evidence="1 5">Belongs to the peptidase S8 family.</text>
</comment>
<organism evidence="9 10">
    <name type="scientific">Micromonospora zhanjiangensis</name>
    <dbReference type="NCBI Taxonomy" id="1522057"/>
    <lineage>
        <taxon>Bacteria</taxon>
        <taxon>Bacillati</taxon>
        <taxon>Actinomycetota</taxon>
        <taxon>Actinomycetes</taxon>
        <taxon>Micromonosporales</taxon>
        <taxon>Micromonosporaceae</taxon>
        <taxon>Micromonospora</taxon>
    </lineage>
</organism>
<evidence type="ECO:0000256" key="4">
    <source>
        <dbReference type="ARBA" id="ARBA00022825"/>
    </source>
</evidence>
<feature type="active site" description="Charge relay system" evidence="5">
    <location>
        <position position="24"/>
    </location>
</feature>
<dbReference type="InterPro" id="IPR015500">
    <property type="entry name" value="Peptidase_S8_subtilisin-rel"/>
</dbReference>
<protein>
    <submittedName>
        <fullName evidence="9">S8 family serine peptidase</fullName>
    </submittedName>
</protein>
<name>A0ABV8KL48_9ACTN</name>
<evidence type="ECO:0000313" key="10">
    <source>
        <dbReference type="Proteomes" id="UP001595868"/>
    </source>
</evidence>
<evidence type="ECO:0000256" key="5">
    <source>
        <dbReference type="PROSITE-ProRule" id="PRU01240"/>
    </source>
</evidence>
<dbReference type="InterPro" id="IPR036852">
    <property type="entry name" value="Peptidase_S8/S53_dom_sf"/>
</dbReference>
<feature type="domain" description="Peptidase S8/S53" evidence="8">
    <location>
        <begin position="15"/>
        <end position="250"/>
    </location>
</feature>
<dbReference type="PANTHER" id="PTHR43806">
    <property type="entry name" value="PEPTIDASE S8"/>
    <property type="match status" value="1"/>
</dbReference>
<dbReference type="SUPFAM" id="SSF52743">
    <property type="entry name" value="Subtilisin-like"/>
    <property type="match status" value="1"/>
</dbReference>